<evidence type="ECO:0000313" key="1">
    <source>
        <dbReference type="EMBL" id="KAK3739051.1"/>
    </source>
</evidence>
<evidence type="ECO:0000313" key="2">
    <source>
        <dbReference type="Proteomes" id="UP001283361"/>
    </source>
</evidence>
<keyword evidence="2" id="KW-1185">Reference proteome</keyword>
<gene>
    <name evidence="1" type="ORF">RRG08_025140</name>
</gene>
<organism evidence="1 2">
    <name type="scientific">Elysia crispata</name>
    <name type="common">lettuce slug</name>
    <dbReference type="NCBI Taxonomy" id="231223"/>
    <lineage>
        <taxon>Eukaryota</taxon>
        <taxon>Metazoa</taxon>
        <taxon>Spiralia</taxon>
        <taxon>Lophotrochozoa</taxon>
        <taxon>Mollusca</taxon>
        <taxon>Gastropoda</taxon>
        <taxon>Heterobranchia</taxon>
        <taxon>Euthyneura</taxon>
        <taxon>Panpulmonata</taxon>
        <taxon>Sacoglossa</taxon>
        <taxon>Placobranchoidea</taxon>
        <taxon>Plakobranchidae</taxon>
        <taxon>Elysia</taxon>
    </lineage>
</organism>
<comment type="caution">
    <text evidence="1">The sequence shown here is derived from an EMBL/GenBank/DDBJ whole genome shotgun (WGS) entry which is preliminary data.</text>
</comment>
<reference evidence="1" key="1">
    <citation type="journal article" date="2023" name="G3 (Bethesda)">
        <title>A reference genome for the long-term kleptoplast-retaining sea slug Elysia crispata morphotype clarki.</title>
        <authorList>
            <person name="Eastman K.E."/>
            <person name="Pendleton A.L."/>
            <person name="Shaikh M.A."/>
            <person name="Suttiyut T."/>
            <person name="Ogas R."/>
            <person name="Tomko P."/>
            <person name="Gavelis G."/>
            <person name="Widhalm J.R."/>
            <person name="Wisecaver J.H."/>
        </authorList>
    </citation>
    <scope>NUCLEOTIDE SEQUENCE</scope>
    <source>
        <strain evidence="1">ECLA1</strain>
    </source>
</reference>
<dbReference type="Proteomes" id="UP001283361">
    <property type="component" value="Unassembled WGS sequence"/>
</dbReference>
<dbReference type="EMBL" id="JAWDGP010006556">
    <property type="protein sequence ID" value="KAK3739051.1"/>
    <property type="molecule type" value="Genomic_DNA"/>
</dbReference>
<name>A0AAE0YCD4_9GAST</name>
<dbReference type="AlphaFoldDB" id="A0AAE0YCD4"/>
<proteinExistence type="predicted"/>
<sequence length="87" mass="9935">MRRDCASRLLLEQPIRPTREFQPGVGAQVKRCCCWLASCWPGLTTVAVPRKANIDLAEETVHLLSLRDQQEKSLWCQRLKSTDQPLS</sequence>
<protein>
    <submittedName>
        <fullName evidence="1">Uncharacterized protein</fullName>
    </submittedName>
</protein>
<accession>A0AAE0YCD4</accession>